<evidence type="ECO:0000259" key="1">
    <source>
        <dbReference type="Pfam" id="PF06985"/>
    </source>
</evidence>
<accession>A0A7U2HXR6</accession>
<keyword evidence="3" id="KW-1185">Reference proteome</keyword>
<name>A0A7U2HXR6_PHANO</name>
<dbReference type="Proteomes" id="UP000663193">
    <property type="component" value="Chromosome 5"/>
</dbReference>
<reference evidence="3" key="1">
    <citation type="journal article" date="2021" name="BMC Genomics">
        <title>Chromosome-level genome assembly and manually-curated proteome of model necrotroph Parastagonospora nodorum Sn15 reveals a genome-wide trove of candidate effector homologs, and redundancy of virulence-related functions within an accessory chromosome.</title>
        <authorList>
            <person name="Bertazzoni S."/>
            <person name="Jones D.A.B."/>
            <person name="Phan H.T."/>
            <person name="Tan K.-C."/>
            <person name="Hane J.K."/>
        </authorList>
    </citation>
    <scope>NUCLEOTIDE SEQUENCE [LARGE SCALE GENOMIC DNA]</scope>
    <source>
        <strain evidence="3">SN15 / ATCC MYA-4574 / FGSC 10173)</strain>
    </source>
</reference>
<proteinExistence type="predicted"/>
<sequence length="558" mass="64239">MSLYEYQPLEHWDSVRLVILHPAAQSSDPIRCSLQHARLTENPKYEAISYTWGNTSAPRSLYVGGKDDFLKSTKNCSNALRALRLVDGDRVVWIDAVCINQADTSERGHQVKSMNMIYEMASTVVIYLGEDTRGSRRLFKELATREMELSETGKCSRQPPSDFIVSELEILIERPWFRRIWVLQEVSGNTSLTVMCGSVQTSLEILEACLHGYQGHRVIEDSVPLPILLWSRQKLKVEEHLDAPRRLWHQIISSRRFLATDPRDKIFALRSLLPKAQRNSMDHLIDYDATKEQTFIKTVLFLLPSIGLHLLTANRHPHDLHMPSWIPDLSQSSPLDSWSPYKSISQIPASFTVVSPNIGENQLRLHVKGLSYATIRKTSRPWKFRDMIDTERQMIEFFNTLPTLAQLIYASPDDNNEYGSYHCDTELLQALILEAREDARAFGWDLQRGYCRGYQQHSRSATISPREFHESLAECRIVLTDTFELAIAPAAARIGDTVCVFQHGHSPCLLRRHEDQLWKMISGDFYAFRRVAQERGAEFPYLKYCMRRAAEMETFEIC</sequence>
<dbReference type="InterPro" id="IPR010730">
    <property type="entry name" value="HET"/>
</dbReference>
<protein>
    <recommendedName>
        <fullName evidence="1">Heterokaryon incompatibility domain-containing protein</fullName>
    </recommendedName>
</protein>
<feature type="domain" description="Heterokaryon incompatibility" evidence="1">
    <location>
        <begin position="45"/>
        <end position="185"/>
    </location>
</feature>
<evidence type="ECO:0000313" key="2">
    <source>
        <dbReference type="EMBL" id="QRC95790.1"/>
    </source>
</evidence>
<dbReference type="InterPro" id="IPR052895">
    <property type="entry name" value="HetReg/Transcr_Mod"/>
</dbReference>
<dbReference type="AlphaFoldDB" id="A0A7U2HXR6"/>
<dbReference type="PANTHER" id="PTHR24148">
    <property type="entry name" value="ANKYRIN REPEAT DOMAIN-CONTAINING PROTEIN 39 HOMOLOG-RELATED"/>
    <property type="match status" value="1"/>
</dbReference>
<dbReference type="VEuPathDB" id="FungiDB:JI435_159430"/>
<dbReference type="Pfam" id="PF06985">
    <property type="entry name" value="HET"/>
    <property type="match status" value="1"/>
</dbReference>
<dbReference type="PANTHER" id="PTHR24148:SF79">
    <property type="entry name" value="HETEROKARYON INCOMPATIBILITY DOMAIN-CONTAINING PROTEIN"/>
    <property type="match status" value="1"/>
</dbReference>
<evidence type="ECO:0000313" key="3">
    <source>
        <dbReference type="Proteomes" id="UP000663193"/>
    </source>
</evidence>
<gene>
    <name evidence="2" type="ORF">JI435_159430</name>
</gene>
<dbReference type="OrthoDB" id="2157530at2759"/>
<dbReference type="EMBL" id="CP069027">
    <property type="protein sequence ID" value="QRC95790.1"/>
    <property type="molecule type" value="Genomic_DNA"/>
</dbReference>
<organism evidence="2 3">
    <name type="scientific">Phaeosphaeria nodorum (strain SN15 / ATCC MYA-4574 / FGSC 10173)</name>
    <name type="common">Glume blotch fungus</name>
    <name type="synonym">Parastagonospora nodorum</name>
    <dbReference type="NCBI Taxonomy" id="321614"/>
    <lineage>
        <taxon>Eukaryota</taxon>
        <taxon>Fungi</taxon>
        <taxon>Dikarya</taxon>
        <taxon>Ascomycota</taxon>
        <taxon>Pezizomycotina</taxon>
        <taxon>Dothideomycetes</taxon>
        <taxon>Pleosporomycetidae</taxon>
        <taxon>Pleosporales</taxon>
        <taxon>Pleosporineae</taxon>
        <taxon>Phaeosphaeriaceae</taxon>
        <taxon>Parastagonospora</taxon>
    </lineage>
</organism>